<keyword evidence="1" id="KW-0732">Signal</keyword>
<dbReference type="NCBIfam" id="TIGR02595">
    <property type="entry name" value="PEP_CTERM"/>
    <property type="match status" value="1"/>
</dbReference>
<name>A0A0C1N802_9CYAN</name>
<comment type="caution">
    <text evidence="4">The sequence shown here is derived from an EMBL/GenBank/DDBJ whole genome shotgun (WGS) entry which is preliminary data.</text>
</comment>
<evidence type="ECO:0000313" key="3">
    <source>
        <dbReference type="EMBL" id="KAF3886761.1"/>
    </source>
</evidence>
<feature type="signal peptide" evidence="1">
    <location>
        <begin position="1"/>
        <end position="29"/>
    </location>
</feature>
<evidence type="ECO:0000256" key="1">
    <source>
        <dbReference type="SAM" id="SignalP"/>
    </source>
</evidence>
<dbReference type="AlphaFoldDB" id="A0A0C1N802"/>
<dbReference type="STRING" id="1479485.DA73_0219860"/>
<sequence>MKSTISKLLGSALLTTGIVSALVTAPAHAATLACSTTVASKVTGTSACEYSDTADQDFLNTNPMTVNSEAFFDFTDWTFGGKINVDKGYAGKGEGQSGTWDISSVFQNTWNDVMLVFKSGKDTTLTGYMVQDGVTSGSWDSPFLTNKNPKDVSHISVYYRSGAKPPVTQVPEPATLMGLGLVAGGMVIARRRKSNQSA</sequence>
<dbReference type="RefSeq" id="WP_038081524.1">
    <property type="nucleotide sequence ID" value="NZ_JHEG04000001.1"/>
</dbReference>
<gene>
    <name evidence="4" type="ORF">DA73_0219860</name>
    <name evidence="3" type="ORF">DA73_0400015685</name>
</gene>
<reference evidence="4" key="1">
    <citation type="journal article" date="2015" name="Genome Announc.">
        <title>Draft Genome Sequence of Tolypothrix boutellei Strain VB521301.</title>
        <authorList>
            <person name="Chandrababunaidu M.M."/>
            <person name="Singh D."/>
            <person name="Sen D."/>
            <person name="Bhan S."/>
            <person name="Das S."/>
            <person name="Gupta A."/>
            <person name="Adhikary S.P."/>
            <person name="Tripathy S."/>
        </authorList>
    </citation>
    <scope>NUCLEOTIDE SEQUENCE</scope>
    <source>
        <strain evidence="4">VB521301</strain>
    </source>
</reference>
<feature type="domain" description="Ice-binding protein C-terminal" evidence="2">
    <location>
        <begin position="169"/>
        <end position="192"/>
    </location>
</feature>
<evidence type="ECO:0000313" key="4">
    <source>
        <dbReference type="EMBL" id="KIE10747.1"/>
    </source>
</evidence>
<dbReference type="InterPro" id="IPR013424">
    <property type="entry name" value="Ice-binding_C"/>
</dbReference>
<dbReference type="Proteomes" id="UP000029738">
    <property type="component" value="Unassembled WGS sequence"/>
</dbReference>
<dbReference type="Pfam" id="PF07589">
    <property type="entry name" value="PEP-CTERM"/>
    <property type="match status" value="1"/>
</dbReference>
<keyword evidence="5" id="KW-1185">Reference proteome</keyword>
<reference evidence="3" key="2">
    <citation type="submission" date="2019-11" db="EMBL/GenBank/DDBJ databases">
        <title>Improved Assembly of Tolypothrix boutellei genome.</title>
        <authorList>
            <person name="Sarangi A.N."/>
            <person name="Mukherjee M."/>
            <person name="Ghosh S."/>
            <person name="Singh D."/>
            <person name="Das A."/>
            <person name="Kant S."/>
            <person name="Prusty A."/>
            <person name="Tripathy S."/>
        </authorList>
    </citation>
    <scope>NUCLEOTIDE SEQUENCE</scope>
    <source>
        <strain evidence="3">VB521301</strain>
    </source>
</reference>
<evidence type="ECO:0000313" key="5">
    <source>
        <dbReference type="Proteomes" id="UP000029738"/>
    </source>
</evidence>
<dbReference type="PROSITE" id="PS51257">
    <property type="entry name" value="PROKAR_LIPOPROTEIN"/>
    <property type="match status" value="1"/>
</dbReference>
<feature type="chain" id="PRO_5036532804" evidence="1">
    <location>
        <begin position="30"/>
        <end position="198"/>
    </location>
</feature>
<dbReference type="EMBL" id="JHEG02000048">
    <property type="protein sequence ID" value="KIE10747.1"/>
    <property type="molecule type" value="Genomic_DNA"/>
</dbReference>
<organism evidence="4">
    <name type="scientific">Tolypothrix bouteillei VB521301</name>
    <dbReference type="NCBI Taxonomy" id="1479485"/>
    <lineage>
        <taxon>Bacteria</taxon>
        <taxon>Bacillati</taxon>
        <taxon>Cyanobacteriota</taxon>
        <taxon>Cyanophyceae</taxon>
        <taxon>Nostocales</taxon>
        <taxon>Tolypothrichaceae</taxon>
        <taxon>Tolypothrix</taxon>
    </lineage>
</organism>
<protein>
    <submittedName>
        <fullName evidence="4">Exosortase</fullName>
    </submittedName>
    <submittedName>
        <fullName evidence="3">PEP-CTERM sorting domain-containing protein</fullName>
    </submittedName>
</protein>
<dbReference type="EMBL" id="JHEG04000001">
    <property type="protein sequence ID" value="KAF3886761.1"/>
    <property type="molecule type" value="Genomic_DNA"/>
</dbReference>
<accession>A0A0C1N802</accession>
<dbReference type="OrthoDB" id="465564at2"/>
<evidence type="ECO:0000259" key="2">
    <source>
        <dbReference type="Pfam" id="PF07589"/>
    </source>
</evidence>
<proteinExistence type="predicted"/>